<evidence type="ECO:0000256" key="4">
    <source>
        <dbReference type="ARBA" id="ARBA00022827"/>
    </source>
</evidence>
<evidence type="ECO:0000313" key="8">
    <source>
        <dbReference type="EMBL" id="KAF9486249.1"/>
    </source>
</evidence>
<evidence type="ECO:0000259" key="7">
    <source>
        <dbReference type="Pfam" id="PF01266"/>
    </source>
</evidence>
<dbReference type="PANTHER" id="PTHR11530">
    <property type="entry name" value="D-AMINO ACID OXIDASE"/>
    <property type="match status" value="1"/>
</dbReference>
<dbReference type="Gene3D" id="3.30.9.10">
    <property type="entry name" value="D-Amino Acid Oxidase, subunit A, domain 2"/>
    <property type="match status" value="1"/>
</dbReference>
<dbReference type="Pfam" id="PF01266">
    <property type="entry name" value="DAO"/>
    <property type="match status" value="1"/>
</dbReference>
<dbReference type="PIRSF" id="PIRSF000189">
    <property type="entry name" value="D-aa_oxidase"/>
    <property type="match status" value="1"/>
</dbReference>
<evidence type="ECO:0000256" key="3">
    <source>
        <dbReference type="ARBA" id="ARBA00022630"/>
    </source>
</evidence>
<dbReference type="GO" id="GO:0071949">
    <property type="term" value="F:FAD binding"/>
    <property type="evidence" value="ECO:0007669"/>
    <property type="project" value="InterPro"/>
</dbReference>
<dbReference type="AlphaFoldDB" id="A0A9P6D746"/>
<evidence type="ECO:0000256" key="5">
    <source>
        <dbReference type="ARBA" id="ARBA00023002"/>
    </source>
</evidence>
<dbReference type="EMBL" id="MU155131">
    <property type="protein sequence ID" value="KAF9486249.1"/>
    <property type="molecule type" value="Genomic_DNA"/>
</dbReference>
<feature type="binding site" evidence="6">
    <location>
        <position position="321"/>
    </location>
    <ligand>
        <name>D-dopa</name>
        <dbReference type="ChEBI" id="CHEBI:149689"/>
    </ligand>
</feature>
<evidence type="ECO:0000256" key="1">
    <source>
        <dbReference type="ARBA" id="ARBA00001974"/>
    </source>
</evidence>
<dbReference type="PANTHER" id="PTHR11530:SF11">
    <property type="entry name" value="D-ASPARTATE OXIDASE"/>
    <property type="match status" value="1"/>
</dbReference>
<dbReference type="Gene3D" id="3.40.50.720">
    <property type="entry name" value="NAD(P)-binding Rossmann-like Domain"/>
    <property type="match status" value="1"/>
</dbReference>
<evidence type="ECO:0000313" key="9">
    <source>
        <dbReference type="Proteomes" id="UP000807469"/>
    </source>
</evidence>
<dbReference type="InterPro" id="IPR023209">
    <property type="entry name" value="DAO"/>
</dbReference>
<sequence length="378" mass="41524">MDADTATSKKKVIVLGAGVIGLTTALKLQETGRYQVEIVAEILPTDPKNIKYTSQWAGAHFVSISPSGTPQADIDHATFLEFWRLSAPGGDAEECFLRLHQTEYYISENPYSDALRRMPSYQEITQPDLFHRAKCGYSFETVTIDVPQYLNYLFSRFLSKGGRVTRAHVQHISQVLEAGAVPFQDTSSTRRNEALEAPDAVVVCVGLGAKALGGVEDADVYPVRGQTVILRAPWVRFGRTFEGENEWTYIIPRKSGDVIVGGTQGPNDWYPKPRREITEDILRRGLELCPELVPPAVRASKESPTIEDLEPIIIEEACGLRPMRKGGLRIEVAPSVTAASGKKVTVIYNYGHGARGYIASVGSADVAIGLLEGEFRAQ</sequence>
<keyword evidence="5" id="KW-0560">Oxidoreductase</keyword>
<dbReference type="GO" id="GO:0005737">
    <property type="term" value="C:cytoplasm"/>
    <property type="evidence" value="ECO:0007669"/>
    <property type="project" value="TreeGrafter"/>
</dbReference>
<keyword evidence="4 6" id="KW-0274">FAD</keyword>
<evidence type="ECO:0000256" key="2">
    <source>
        <dbReference type="ARBA" id="ARBA00006730"/>
    </source>
</evidence>
<keyword evidence="9" id="KW-1185">Reference proteome</keyword>
<feature type="binding site" evidence="6">
    <location>
        <position position="169"/>
    </location>
    <ligand>
        <name>FAD</name>
        <dbReference type="ChEBI" id="CHEBI:57692"/>
    </ligand>
</feature>
<comment type="cofactor">
    <cofactor evidence="1 6">
        <name>FAD</name>
        <dbReference type="ChEBI" id="CHEBI:57692"/>
    </cofactor>
</comment>
<name>A0A9P6D746_9AGAR</name>
<feature type="binding site" evidence="6">
    <location>
        <begin position="53"/>
        <end position="54"/>
    </location>
    <ligand>
        <name>FAD</name>
        <dbReference type="ChEBI" id="CHEBI:57692"/>
    </ligand>
</feature>
<dbReference type="Proteomes" id="UP000807469">
    <property type="component" value="Unassembled WGS sequence"/>
</dbReference>
<dbReference type="OrthoDB" id="2015447at2759"/>
<accession>A0A9P6D746</accession>
<gene>
    <name evidence="8" type="ORF">BDN70DRAFT_916454</name>
</gene>
<dbReference type="InterPro" id="IPR006076">
    <property type="entry name" value="FAD-dep_OxRdtase"/>
</dbReference>
<dbReference type="GO" id="GO:0019478">
    <property type="term" value="P:D-amino acid catabolic process"/>
    <property type="evidence" value="ECO:0007669"/>
    <property type="project" value="TreeGrafter"/>
</dbReference>
<evidence type="ECO:0000256" key="6">
    <source>
        <dbReference type="PIRSR" id="PIRSR000189-1"/>
    </source>
</evidence>
<dbReference type="SUPFAM" id="SSF51971">
    <property type="entry name" value="Nucleotide-binding domain"/>
    <property type="match status" value="1"/>
</dbReference>
<comment type="similarity">
    <text evidence="2">Belongs to the DAMOX/DASOX family.</text>
</comment>
<feature type="domain" description="FAD dependent oxidoreductase" evidence="7">
    <location>
        <begin position="11"/>
        <end position="366"/>
    </location>
</feature>
<organism evidence="8 9">
    <name type="scientific">Pholiota conissans</name>
    <dbReference type="NCBI Taxonomy" id="109636"/>
    <lineage>
        <taxon>Eukaryota</taxon>
        <taxon>Fungi</taxon>
        <taxon>Dikarya</taxon>
        <taxon>Basidiomycota</taxon>
        <taxon>Agaricomycotina</taxon>
        <taxon>Agaricomycetes</taxon>
        <taxon>Agaricomycetidae</taxon>
        <taxon>Agaricales</taxon>
        <taxon>Agaricineae</taxon>
        <taxon>Strophariaceae</taxon>
        <taxon>Pholiota</taxon>
    </lineage>
</organism>
<comment type="caution">
    <text evidence="8">The sequence shown here is derived from an EMBL/GenBank/DDBJ whole genome shotgun (WGS) entry which is preliminary data.</text>
</comment>
<reference evidence="8" key="1">
    <citation type="submission" date="2020-11" db="EMBL/GenBank/DDBJ databases">
        <authorList>
            <consortium name="DOE Joint Genome Institute"/>
            <person name="Ahrendt S."/>
            <person name="Riley R."/>
            <person name="Andreopoulos W."/>
            <person name="Labutti K."/>
            <person name="Pangilinan J."/>
            <person name="Ruiz-Duenas F.J."/>
            <person name="Barrasa J.M."/>
            <person name="Sanchez-Garcia M."/>
            <person name="Camarero S."/>
            <person name="Miyauchi S."/>
            <person name="Serrano A."/>
            <person name="Linde D."/>
            <person name="Babiker R."/>
            <person name="Drula E."/>
            <person name="Ayuso-Fernandez I."/>
            <person name="Pacheco R."/>
            <person name="Padilla G."/>
            <person name="Ferreira P."/>
            <person name="Barriuso J."/>
            <person name="Kellner H."/>
            <person name="Castanera R."/>
            <person name="Alfaro M."/>
            <person name="Ramirez L."/>
            <person name="Pisabarro A.G."/>
            <person name="Kuo A."/>
            <person name="Tritt A."/>
            <person name="Lipzen A."/>
            <person name="He G."/>
            <person name="Yan M."/>
            <person name="Ng V."/>
            <person name="Cullen D."/>
            <person name="Martin F."/>
            <person name="Rosso M.-N."/>
            <person name="Henrissat B."/>
            <person name="Hibbett D."/>
            <person name="Martinez A.T."/>
            <person name="Grigoriev I.V."/>
        </authorList>
    </citation>
    <scope>NUCLEOTIDE SEQUENCE</scope>
    <source>
        <strain evidence="8">CIRM-BRFM 674</strain>
    </source>
</reference>
<protein>
    <submittedName>
        <fullName evidence="8">Nucleotide-binding domain-containing protein</fullName>
    </submittedName>
</protein>
<dbReference type="SUPFAM" id="SSF54373">
    <property type="entry name" value="FAD-linked reductases, C-terminal domain"/>
    <property type="match status" value="1"/>
</dbReference>
<dbReference type="GO" id="GO:0003884">
    <property type="term" value="F:D-amino-acid oxidase activity"/>
    <property type="evidence" value="ECO:0007669"/>
    <property type="project" value="InterPro"/>
</dbReference>
<keyword evidence="3" id="KW-0285">Flavoprotein</keyword>
<proteinExistence type="inferred from homology"/>